<accession>A0A4P6EX50</accession>
<sequence length="595" mass="67654">MKAIAYYERLLNHYAEMPDNEPFDAPIEAVAGVLACTRRNAQLVLRRLADEGYIRWLPGRGRGRQSRLVLLLTRRELALRKARLLVEREHIQEAWQLISALQEEAGIAGDEAAAWVSGQFGLKRSQEERDVLRFPFYRPVPLLDPAYVTRRTEAHWLKQIMNTLVDYSRKDKAVMPQLAHHWEADASFQEWTFFLRKGVYFHDGRLFTPDDVVYTFERVLQHSPSDWMKQLIKDVQPAGKHRIKFQLAEPAAAFPNLLCTERFSIVPQGWDGREAGMPVGTGPFRIVKNNESMLALEAHERYFEGRPHLDRIEMWVWPDYEGQPAPDDMRGNAHLLYSEGQLNRGASAGAVLQQLEQGATYLSFNLAKPGPLQDRKLRFAFHYGLDRFRMVEELQGIRVLPACGFVPESERASAAYAASFNPDKAMALVKQSAYAGEQLQLYTYSMRSNEENAAWLQAECAKLGIRLQVVVLPIEQLADPAVIARADLIVAGEVLGEQPDITLIEMYRSGCGYIANHLDPQHKAAAEAQIAACLRQPDDKARLALLQELEEQLKRDCCLLFLHHHMNIVGHDRTLGGISINAWGKINYKDVWIHG</sequence>
<evidence type="ECO:0000259" key="3">
    <source>
        <dbReference type="Pfam" id="PF12793"/>
    </source>
</evidence>
<evidence type="ECO:0000313" key="4">
    <source>
        <dbReference type="EMBL" id="QAY67612.1"/>
    </source>
</evidence>
<dbReference type="SUPFAM" id="SSF53850">
    <property type="entry name" value="Periplasmic binding protein-like II"/>
    <property type="match status" value="1"/>
</dbReference>
<feature type="domain" description="Transcriptional regulator SgrR N-terminal HTH" evidence="3">
    <location>
        <begin position="4"/>
        <end position="102"/>
    </location>
</feature>
<dbReference type="InterPro" id="IPR000914">
    <property type="entry name" value="SBP_5_dom"/>
</dbReference>
<protein>
    <recommendedName>
        <fullName evidence="6">SgrR family transcriptional regulator</fullName>
    </recommendedName>
</protein>
<dbReference type="KEGG" id="pprt:ET464_15710"/>
<evidence type="ECO:0000259" key="2">
    <source>
        <dbReference type="Pfam" id="PF00496"/>
    </source>
</evidence>
<keyword evidence="1" id="KW-0238">DNA-binding</keyword>
<evidence type="ECO:0008006" key="6">
    <source>
        <dbReference type="Google" id="ProtNLM"/>
    </source>
</evidence>
<name>A0A4P6EX50_9BACL</name>
<keyword evidence="5" id="KW-1185">Reference proteome</keyword>
<dbReference type="GO" id="GO:0015833">
    <property type="term" value="P:peptide transport"/>
    <property type="evidence" value="ECO:0007669"/>
    <property type="project" value="TreeGrafter"/>
</dbReference>
<dbReference type="Gene3D" id="3.40.190.10">
    <property type="entry name" value="Periplasmic binding protein-like II"/>
    <property type="match status" value="1"/>
</dbReference>
<dbReference type="PANTHER" id="PTHR30290:SF72">
    <property type="entry name" value="HTH-TYPE TRANSCRIPTIONAL REGULATOR SGRR"/>
    <property type="match status" value="1"/>
</dbReference>
<gene>
    <name evidence="4" type="ORF">ET464_15710</name>
</gene>
<evidence type="ECO:0000256" key="1">
    <source>
        <dbReference type="ARBA" id="ARBA00023125"/>
    </source>
</evidence>
<dbReference type="Gene3D" id="3.10.105.10">
    <property type="entry name" value="Dipeptide-binding Protein, Domain 3"/>
    <property type="match status" value="1"/>
</dbReference>
<dbReference type="InterPro" id="IPR025370">
    <property type="entry name" value="SgrR_HTH_N"/>
</dbReference>
<organism evidence="4 5">
    <name type="scientific">Paenibacillus protaetiae</name>
    <dbReference type="NCBI Taxonomy" id="2509456"/>
    <lineage>
        <taxon>Bacteria</taxon>
        <taxon>Bacillati</taxon>
        <taxon>Bacillota</taxon>
        <taxon>Bacilli</taxon>
        <taxon>Bacillales</taxon>
        <taxon>Paenibacillaceae</taxon>
        <taxon>Paenibacillus</taxon>
    </lineage>
</organism>
<dbReference type="Proteomes" id="UP000293568">
    <property type="component" value="Chromosome"/>
</dbReference>
<dbReference type="PANTHER" id="PTHR30290">
    <property type="entry name" value="PERIPLASMIC BINDING COMPONENT OF ABC TRANSPORTER"/>
    <property type="match status" value="1"/>
</dbReference>
<dbReference type="InterPro" id="IPR039424">
    <property type="entry name" value="SBP_5"/>
</dbReference>
<dbReference type="OrthoDB" id="5894719at2"/>
<dbReference type="Pfam" id="PF00496">
    <property type="entry name" value="SBP_bac_5"/>
    <property type="match status" value="1"/>
</dbReference>
<feature type="domain" description="Solute-binding protein family 5" evidence="2">
    <location>
        <begin position="174"/>
        <end position="492"/>
    </location>
</feature>
<evidence type="ECO:0000313" key="5">
    <source>
        <dbReference type="Proteomes" id="UP000293568"/>
    </source>
</evidence>
<dbReference type="Pfam" id="PF12793">
    <property type="entry name" value="SgrR_N"/>
    <property type="match status" value="1"/>
</dbReference>
<dbReference type="EMBL" id="CP035492">
    <property type="protein sequence ID" value="QAY67612.1"/>
    <property type="molecule type" value="Genomic_DNA"/>
</dbReference>
<dbReference type="AlphaFoldDB" id="A0A4P6EX50"/>
<proteinExistence type="predicted"/>
<reference evidence="4 5" key="1">
    <citation type="submission" date="2019-01" db="EMBL/GenBank/DDBJ databases">
        <title>Genome sequencing of strain FW100M-2.</title>
        <authorList>
            <person name="Heo J."/>
            <person name="Kim S.-J."/>
            <person name="Kim J.-S."/>
            <person name="Hong S.-B."/>
            <person name="Kwon S.-W."/>
        </authorList>
    </citation>
    <scope>NUCLEOTIDE SEQUENCE [LARGE SCALE GENOMIC DNA]</scope>
    <source>
        <strain evidence="4 5">FW100M-2</strain>
    </source>
</reference>
<dbReference type="RefSeq" id="WP_129442468.1">
    <property type="nucleotide sequence ID" value="NZ_CP035492.1"/>
</dbReference>
<dbReference type="GO" id="GO:0003677">
    <property type="term" value="F:DNA binding"/>
    <property type="evidence" value="ECO:0007669"/>
    <property type="project" value="UniProtKB-KW"/>
</dbReference>
<dbReference type="GO" id="GO:1904680">
    <property type="term" value="F:peptide transmembrane transporter activity"/>
    <property type="evidence" value="ECO:0007669"/>
    <property type="project" value="TreeGrafter"/>
</dbReference>